<name>L1L274_9ACTN</name>
<keyword evidence="2" id="KW-1185">Reference proteome</keyword>
<evidence type="ECO:0000313" key="1">
    <source>
        <dbReference type="EMBL" id="EKX66899.1"/>
    </source>
</evidence>
<gene>
    <name evidence="1" type="ORF">STRIP9103_08167</name>
</gene>
<sequence length="74" mass="7969">MPRGGGACGSVVRRLYIGACAGGSRWSIRALPHIATLRGRTVVGAAQILRAVGRKGLGHGPWHRHGREHRPRSR</sequence>
<dbReference type="Proteomes" id="UP000010411">
    <property type="component" value="Unassembled WGS sequence"/>
</dbReference>
<evidence type="ECO:0000313" key="2">
    <source>
        <dbReference type="Proteomes" id="UP000010411"/>
    </source>
</evidence>
<comment type="caution">
    <text evidence="1">The sequence shown here is derived from an EMBL/GenBank/DDBJ whole genome shotgun (WGS) entry which is preliminary data.</text>
</comment>
<accession>L1L274</accession>
<dbReference type="PATRIC" id="fig|698759.3.peg.2533"/>
<proteinExistence type="predicted"/>
<protein>
    <submittedName>
        <fullName evidence="1">Uncharacterized protein</fullName>
    </submittedName>
</protein>
<dbReference type="EMBL" id="AEJC01000189">
    <property type="protein sequence ID" value="EKX66899.1"/>
    <property type="molecule type" value="Genomic_DNA"/>
</dbReference>
<reference evidence="1 2" key="1">
    <citation type="submission" date="2012-11" db="EMBL/GenBank/DDBJ databases">
        <authorList>
            <person name="Huguet-Tapia J.C."/>
            <person name="Durkin A.S."/>
            <person name="Pettis G.S."/>
            <person name="Badger J.H."/>
        </authorList>
    </citation>
    <scope>NUCLEOTIDE SEQUENCE [LARGE SCALE GENOMIC DNA]</scope>
    <source>
        <strain evidence="1 2">91-03</strain>
    </source>
</reference>
<dbReference type="AlphaFoldDB" id="L1L274"/>
<organism evidence="1 2">
    <name type="scientific">Streptomyces ipomoeae 91-03</name>
    <dbReference type="NCBI Taxonomy" id="698759"/>
    <lineage>
        <taxon>Bacteria</taxon>
        <taxon>Bacillati</taxon>
        <taxon>Actinomycetota</taxon>
        <taxon>Actinomycetes</taxon>
        <taxon>Kitasatosporales</taxon>
        <taxon>Streptomycetaceae</taxon>
        <taxon>Streptomyces</taxon>
    </lineage>
</organism>